<feature type="signal peptide" evidence="1">
    <location>
        <begin position="1"/>
        <end position="29"/>
    </location>
</feature>
<sequence>MNKNKKTIARKLKTAHAIGVVGGAVMAMAALPAAAISIDTGNPDVAVRWDNTLKYNIGWRMEGRDNTLGDTAGFSTSTYSRDKGDVVTNRVDILSELDFIYKEDHGFRVSAAGWNDFDYEDNVRVNPNLARLGLNSPYPNNKFTNEVERYNKRSGEILDAFVFTKLNLGEVPVNFRVGRHNVYWGESLFTFSDSIAYGQGPLDLRKGTATPGIEVKELFLPQNQLSAAAQLTDKISMAANYYLEWDPHRFPDGGTYLGGSDVTLLGGQNLGLPYVGDIDGGSNKTPDDKGSFGVNAQIQSDTLGGNVGLYYRKFDDRMPNVAFDATRGVLYNDYAEDVKLYGLSFSRLVGAVSVSAEVSRREDTALAGNARGDTWHALVNAIAYIGKTPLFDSAPLTAELTYVNLDDVSASTKAQFDAVHEDRGCTLGTKGGCVSDDAWGMNVAFTPTWFQVFPGIDLTLPINYSLGLKGNSPAALGVAEDTGAWSVGLGLDVYSQYKINLTYSDYFGEGVTGPNAFAGAPGIGDKQLVAFSGSETLSDRGWLSLTLKTTF</sequence>
<reference evidence="2 3" key="1">
    <citation type="submission" date="2021-06" db="EMBL/GenBank/DDBJ databases">
        <title>Differences between aerobic and microaerobic xylene degrading microbial communities.</title>
        <authorList>
            <person name="Banerjee S."/>
            <person name="Tancsics A."/>
        </authorList>
    </citation>
    <scope>NUCLEOTIDE SEQUENCE [LARGE SCALE GENOMIC DNA]</scope>
    <source>
        <strain evidence="2 3">MAP12</strain>
    </source>
</reference>
<protein>
    <submittedName>
        <fullName evidence="2">DUF1302 domain-containing protein</fullName>
    </submittedName>
</protein>
<keyword evidence="3" id="KW-1185">Reference proteome</keyword>
<dbReference type="EMBL" id="JAHRGL010000024">
    <property type="protein sequence ID" value="MBV2133312.1"/>
    <property type="molecule type" value="Genomic_DNA"/>
</dbReference>
<dbReference type="InterPro" id="IPR010727">
    <property type="entry name" value="DUF1302"/>
</dbReference>
<organism evidence="2 3">
    <name type="scientific">Geopseudomonas aromaticivorans</name>
    <dbReference type="NCBI Taxonomy" id="2849492"/>
    <lineage>
        <taxon>Bacteria</taxon>
        <taxon>Pseudomonadati</taxon>
        <taxon>Pseudomonadota</taxon>
        <taxon>Gammaproteobacteria</taxon>
        <taxon>Pseudomonadales</taxon>
        <taxon>Pseudomonadaceae</taxon>
        <taxon>Geopseudomonas</taxon>
    </lineage>
</organism>
<feature type="chain" id="PRO_5046818417" evidence="1">
    <location>
        <begin position="30"/>
        <end position="551"/>
    </location>
</feature>
<name>A0ABS6MWY6_9GAMM</name>
<accession>A0ABS6MWY6</accession>
<dbReference type="Proteomes" id="UP000813068">
    <property type="component" value="Unassembled WGS sequence"/>
</dbReference>
<evidence type="ECO:0000313" key="3">
    <source>
        <dbReference type="Proteomes" id="UP000813068"/>
    </source>
</evidence>
<comment type="caution">
    <text evidence="2">The sequence shown here is derived from an EMBL/GenBank/DDBJ whole genome shotgun (WGS) entry which is preliminary data.</text>
</comment>
<proteinExistence type="predicted"/>
<evidence type="ECO:0000256" key="1">
    <source>
        <dbReference type="SAM" id="SignalP"/>
    </source>
</evidence>
<gene>
    <name evidence="2" type="ORF">KRX52_10945</name>
</gene>
<dbReference type="Pfam" id="PF06980">
    <property type="entry name" value="DUF1302"/>
    <property type="match status" value="1"/>
</dbReference>
<dbReference type="RefSeq" id="WP_217681768.1">
    <property type="nucleotide sequence ID" value="NZ_JAHRGL010000024.1"/>
</dbReference>
<evidence type="ECO:0000313" key="2">
    <source>
        <dbReference type="EMBL" id="MBV2133312.1"/>
    </source>
</evidence>
<keyword evidence="1" id="KW-0732">Signal</keyword>